<dbReference type="InterPro" id="IPR043990">
    <property type="entry name" value="AC_1"/>
</dbReference>
<keyword evidence="4" id="KW-1185">Reference proteome</keyword>
<dbReference type="SMART" id="SM00869">
    <property type="entry name" value="Autotransporter"/>
    <property type="match status" value="1"/>
</dbReference>
<organism evidence="3 4">
    <name type="scientific">Citrobacter enshiensis</name>
    <dbReference type="NCBI Taxonomy" id="2971264"/>
    <lineage>
        <taxon>Bacteria</taxon>
        <taxon>Pseudomonadati</taxon>
        <taxon>Pseudomonadota</taxon>
        <taxon>Gammaproteobacteria</taxon>
        <taxon>Enterobacterales</taxon>
        <taxon>Enterobacteriaceae</taxon>
        <taxon>Citrobacter</taxon>
    </lineage>
</organism>
<dbReference type="SUPFAM" id="SSF51126">
    <property type="entry name" value="Pectin lyase-like"/>
    <property type="match status" value="1"/>
</dbReference>
<dbReference type="Proteomes" id="UP001174867">
    <property type="component" value="Unassembled WGS sequence"/>
</dbReference>
<dbReference type="PANTHER" id="PTHR12338">
    <property type="entry name" value="AUTOTRANSPORTER"/>
    <property type="match status" value="1"/>
</dbReference>
<name>A0ABT8PUS9_9ENTR</name>
<evidence type="ECO:0000313" key="3">
    <source>
        <dbReference type="EMBL" id="MDN8600105.1"/>
    </source>
</evidence>
<dbReference type="InterPro" id="IPR011050">
    <property type="entry name" value="Pectin_lyase_fold/virulence"/>
</dbReference>
<gene>
    <name evidence="3" type="ORF">Q0A17_11880</name>
</gene>
<dbReference type="InterPro" id="IPR005546">
    <property type="entry name" value="Autotransporte_beta"/>
</dbReference>
<dbReference type="SUPFAM" id="SSF103515">
    <property type="entry name" value="Autotransporter"/>
    <property type="match status" value="1"/>
</dbReference>
<proteinExistence type="predicted"/>
<accession>A0ABT8PUS9</accession>
<feature type="chain" id="PRO_5047138726" evidence="1">
    <location>
        <begin position="38"/>
        <end position="1082"/>
    </location>
</feature>
<dbReference type="PROSITE" id="PS51208">
    <property type="entry name" value="AUTOTRANSPORTER"/>
    <property type="match status" value="1"/>
</dbReference>
<dbReference type="Pfam" id="PF18883">
    <property type="entry name" value="AC_1"/>
    <property type="match status" value="1"/>
</dbReference>
<evidence type="ECO:0000259" key="2">
    <source>
        <dbReference type="PROSITE" id="PS51208"/>
    </source>
</evidence>
<dbReference type="InterPro" id="IPR050909">
    <property type="entry name" value="Bact_Autotransporter_VF"/>
</dbReference>
<feature type="domain" description="Autotransporter" evidence="2">
    <location>
        <begin position="797"/>
        <end position="1082"/>
    </location>
</feature>
<dbReference type="InterPro" id="IPR036709">
    <property type="entry name" value="Autotransporte_beta_dom_sf"/>
</dbReference>
<reference evidence="3 4" key="1">
    <citation type="submission" date="2023-07" db="EMBL/GenBank/DDBJ databases">
        <title>Citrobacter selenititolerans sp. nov., isolated from seleniferous soil.</title>
        <authorList>
            <person name="Zhang S."/>
            <person name="Li K."/>
            <person name="Peng J."/>
            <person name="Wang H."/>
            <person name="Sun J."/>
            <person name="Guo Y."/>
        </authorList>
    </citation>
    <scope>NUCLEOTIDE SEQUENCE [LARGE SCALE GENOMIC DNA]</scope>
    <source>
        <strain evidence="3 4">S2-9</strain>
    </source>
</reference>
<dbReference type="InterPro" id="IPR006315">
    <property type="entry name" value="OM_autotransptr_brl_dom"/>
</dbReference>
<dbReference type="Gene3D" id="2.160.20.20">
    <property type="match status" value="1"/>
</dbReference>
<evidence type="ECO:0000313" key="4">
    <source>
        <dbReference type="Proteomes" id="UP001174867"/>
    </source>
</evidence>
<dbReference type="Gene3D" id="2.40.128.130">
    <property type="entry name" value="Autotransporter beta-domain"/>
    <property type="match status" value="1"/>
</dbReference>
<protein>
    <submittedName>
        <fullName evidence="3">Autotransporter outer membrane beta-barrel domain-containing protein</fullName>
    </submittedName>
</protein>
<sequence length="1082" mass="112672">MSLSVYSKKKKNRLTSFTPRLTLLSSMIGALLTNAYAAPVKIDGTEQTENAPLNIDTGTTTGQRGYAISVTNMGKFIAEGKLALATGGNNALGMYANNDAQVEIKNGATISTKGQGAAGISVLNNSSITVNNGLSVKTEGKNAIGVNVDKAEISIDGGEISTKGINATGLAVQNGGAAVLNNTNITTENNNARGVLSSGDGSRIEINKANITTKGPHTPAFVHGARGVSAENKGTVILSDVNIDTSGSLGFGVFAASGGSVKLENTKVNTAGDKGYGIRVDGVDTKVTATTGLEVITSGKEAHAVSVLAQGSVDLGTGGRVETKGASSDAIHISGGNGGTITGENVSIVTNADGANGIYVANLNALPTDPVSEVTLTGTSGIATKGDGAFGVWGRGESSSIKLDNVDIKTEGAETYGINAQHMAKVEANRALISTTGEKSYGAVANAGAKILLGSGSAINTGGDYAFGLWASDADTEINAKDTSINTLGVGADAVVASHAGKVTFNQQGGELVSTQGNSFSVSGGTILATLDGGHVSNNGTFILSTADDQGRQGNVNVSVSNLIFQGDVKADEKSVADLSLSNASWTGKSSNGGRIELLDENSIWNMTASSDVDHLNNAGSINLGKTAGAMLTVNGDYHGDNGHINFSSILGDDNSPTDKMVVKGDTSGTTTVSVDNLGGKGAATIEGIELIRVEGTSGGEFKGERIVAGAYDYSLVGKNGNWYLTSQLIPTPPEPVPPTEIVPPTTKPTPPSTSGVHVYRPEGGSYVANIAAANTLFNTRLHDRLGEAQYTDVLTGERKVTSMWMRQVGGHNNWRDGSGQLKTQENRYVIQLGGDIAQWSHQGDDRYHLGVMAGYGYANGHTKNTLSGNSSRSKLSGYSAGLYGTYYANEKDKTGLYVDSWAQYNWFNNDVNGDELSAESYDSKGITASLEAGYTFALNEGQAGKMSWYLQPQGQITFMNVKMDDHTEHNGTVVSGSDKGNVQTRLGVRLFGAGHASQDEGKDRQFQPFVEMNWINNSREFHVNMDGIDVKQAGARNLGEVKMGVEGQLNKNLDVWSNVGVQVGQNGYNDAQAMFGVKVRF</sequence>
<comment type="caution">
    <text evidence="3">The sequence shown here is derived from an EMBL/GenBank/DDBJ whole genome shotgun (WGS) entry which is preliminary data.</text>
</comment>
<dbReference type="RefSeq" id="WP_301699170.1">
    <property type="nucleotide sequence ID" value="NZ_JAUJYW010000004.1"/>
</dbReference>
<dbReference type="InterPro" id="IPR012332">
    <property type="entry name" value="Autotransporter_pectin_lyase_C"/>
</dbReference>
<keyword evidence="1" id="KW-0732">Signal</keyword>
<dbReference type="PANTHER" id="PTHR12338:SF5">
    <property type="entry name" value="ANTIGEN 43-RELATED"/>
    <property type="match status" value="1"/>
</dbReference>
<dbReference type="Pfam" id="PF03797">
    <property type="entry name" value="Autotransporter"/>
    <property type="match status" value="1"/>
</dbReference>
<feature type="signal peptide" evidence="1">
    <location>
        <begin position="1"/>
        <end position="37"/>
    </location>
</feature>
<dbReference type="NCBIfam" id="TIGR01414">
    <property type="entry name" value="autotrans_barl"/>
    <property type="match status" value="1"/>
</dbReference>
<evidence type="ECO:0000256" key="1">
    <source>
        <dbReference type="SAM" id="SignalP"/>
    </source>
</evidence>
<dbReference type="EMBL" id="JAUJYW010000004">
    <property type="protein sequence ID" value="MDN8600105.1"/>
    <property type="molecule type" value="Genomic_DNA"/>
</dbReference>
<dbReference type="CDD" id="cd01344">
    <property type="entry name" value="PL2_Passenger_AT"/>
    <property type="match status" value="1"/>
</dbReference>